<name>A0A1Y2GLQ3_9FUNG</name>
<keyword evidence="4" id="KW-1185">Reference proteome</keyword>
<evidence type="ECO:0000313" key="2">
    <source>
        <dbReference type="EMBL" id="ORZ11042.1"/>
    </source>
</evidence>
<dbReference type="AlphaFoldDB" id="A0A1Y2GLQ3"/>
<dbReference type="GeneID" id="33566538"/>
<dbReference type="OrthoDB" id="2435808at2759"/>
<dbReference type="EMBL" id="MCFF01000027">
    <property type="protein sequence ID" value="ORZ11650.1"/>
    <property type="molecule type" value="Genomic_DNA"/>
</dbReference>
<dbReference type="RefSeq" id="XP_021879747.1">
    <property type="nucleotide sequence ID" value="XM_022024694.1"/>
</dbReference>
<feature type="region of interest" description="Disordered" evidence="1">
    <location>
        <begin position="138"/>
        <end position="164"/>
    </location>
</feature>
<accession>A0A1Y2GLQ3</accession>
<protein>
    <submittedName>
        <fullName evidence="2">Uncharacterized protein</fullName>
    </submittedName>
</protein>
<sequence length="199" mass="22048">MQSTLTKPCIAQGHRECVRGFHTEDCHKCTRGSGLIILQFCFEGRRECNECFGLGHTRRICQPCIKEHYRGRTPKAKAVKKVKSQLEFAQEQFSKSVDSLTNVITSTTNSLDEVIGTFKWGNKSEPDVSSHGLAATTTTTADNENASTPTTISPRPSVSSSSSVFTSIIKRGRNNLLETHRRKWSWSSFTSMPNTSTAA</sequence>
<reference evidence="2 4" key="1">
    <citation type="submission" date="2016-07" db="EMBL/GenBank/DDBJ databases">
        <title>Pervasive Adenine N6-methylation of Active Genes in Fungi.</title>
        <authorList>
            <consortium name="DOE Joint Genome Institute"/>
            <person name="Mondo S.J."/>
            <person name="Dannebaum R.O."/>
            <person name="Kuo R.C."/>
            <person name="Labutti K."/>
            <person name="Haridas S."/>
            <person name="Kuo A."/>
            <person name="Salamov A."/>
            <person name="Ahrendt S.R."/>
            <person name="Lipzen A."/>
            <person name="Sullivan W."/>
            <person name="Andreopoulos W.B."/>
            <person name="Clum A."/>
            <person name="Lindquist E."/>
            <person name="Daum C."/>
            <person name="Ramamoorthy G.K."/>
            <person name="Gryganskyi A."/>
            <person name="Culley D."/>
            <person name="Magnuson J.K."/>
            <person name="James T.Y."/>
            <person name="O'Malley M.A."/>
            <person name="Stajich J.E."/>
            <person name="Spatafora J.W."/>
            <person name="Visel A."/>
            <person name="Grigoriev I.V."/>
        </authorList>
    </citation>
    <scope>NUCLEOTIDE SEQUENCE [LARGE SCALE GENOMIC DNA]</scope>
    <source>
        <strain evidence="2 4">NRRL 3116</strain>
    </source>
</reference>
<organism evidence="2 4">
    <name type="scientific">Lobosporangium transversale</name>
    <dbReference type="NCBI Taxonomy" id="64571"/>
    <lineage>
        <taxon>Eukaryota</taxon>
        <taxon>Fungi</taxon>
        <taxon>Fungi incertae sedis</taxon>
        <taxon>Mucoromycota</taxon>
        <taxon>Mortierellomycotina</taxon>
        <taxon>Mortierellomycetes</taxon>
        <taxon>Mortierellales</taxon>
        <taxon>Mortierellaceae</taxon>
        <taxon>Lobosporangium</taxon>
    </lineage>
</organism>
<dbReference type="Proteomes" id="UP000193648">
    <property type="component" value="Unassembled WGS sequence"/>
</dbReference>
<dbReference type="InParanoid" id="A0A1Y2GLQ3"/>
<evidence type="ECO:0000313" key="3">
    <source>
        <dbReference type="EMBL" id="ORZ11650.1"/>
    </source>
</evidence>
<dbReference type="EMBL" id="MCFF01000029">
    <property type="protein sequence ID" value="ORZ11042.1"/>
    <property type="molecule type" value="Genomic_DNA"/>
</dbReference>
<evidence type="ECO:0000313" key="4">
    <source>
        <dbReference type="Proteomes" id="UP000193648"/>
    </source>
</evidence>
<proteinExistence type="predicted"/>
<comment type="caution">
    <text evidence="2">The sequence shown here is derived from an EMBL/GenBank/DDBJ whole genome shotgun (WGS) entry which is preliminary data.</text>
</comment>
<gene>
    <name evidence="3" type="ORF">BCR41DRAFT_356703</name>
    <name evidence="2" type="ORF">BCR41DRAFT_357400</name>
</gene>
<evidence type="ECO:0000256" key="1">
    <source>
        <dbReference type="SAM" id="MobiDB-lite"/>
    </source>
</evidence>